<dbReference type="SMART" id="SM00177">
    <property type="entry name" value="ARF"/>
    <property type="match status" value="1"/>
</dbReference>
<dbReference type="CDD" id="cd04112">
    <property type="entry name" value="Rab26"/>
    <property type="match status" value="1"/>
</dbReference>
<dbReference type="GO" id="GO:0046872">
    <property type="term" value="F:metal ion binding"/>
    <property type="evidence" value="ECO:0007669"/>
    <property type="project" value="UniProtKB-KW"/>
</dbReference>
<evidence type="ECO:0000256" key="8">
    <source>
        <dbReference type="ARBA" id="ARBA00022842"/>
    </source>
</evidence>
<keyword evidence="8" id="KW-0460">Magnesium</keyword>
<dbReference type="PANTHER" id="PTHR47978">
    <property type="match status" value="1"/>
</dbReference>
<protein>
    <recommendedName>
        <fullName evidence="3">small monomeric GTPase</fullName>
        <ecNumber evidence="3">3.6.5.2</ecNumber>
    </recommendedName>
</protein>
<evidence type="ECO:0000256" key="9">
    <source>
        <dbReference type="ARBA" id="ARBA00022927"/>
    </source>
</evidence>
<evidence type="ECO:0000256" key="7">
    <source>
        <dbReference type="ARBA" id="ARBA00022801"/>
    </source>
</evidence>
<dbReference type="GO" id="GO:0005525">
    <property type="term" value="F:GTP binding"/>
    <property type="evidence" value="ECO:0007669"/>
    <property type="project" value="UniProtKB-KW"/>
</dbReference>
<keyword evidence="9" id="KW-0653">Protein transport</keyword>
<sequence length="447" mass="50845">MPKRECLLLYWGSSALSVVLIRTLMQFSLELVSFQTHSGIRSTPIPSPSGGVRTTPLFNRPPTNEISPLNFSEWMRSAKQDGSRQSGVTMPFECNYFQQPRPQFEDYNMKGMLIENSLSQFLKHEKRRQERNEGLVTEVAAGEEKKWENLDQDFHIESPNIHAMLGRVYIKKVKVEFGEGGVRLDRLWGRKRDLGYILQLMSHAARAVYGQTHRKDIIIIIRAARRETILVGDSGVGKTSLLVQFDQGKFIPGSFSATVGIGFTNKEVTVDNVKVQLQIWDTAGQERFRSVTHAYYRDAHALLLLYDITNKSSFDNIRAWLTEIHEYAHTDVVIMLLGNKADMSGERAIRREEGERLARVSLRTATQTPLTPRVLLLTAVCSPSFIQEYSVPFMETSAKTGVNVELAFTAVAKELKHRAIQHPNEPKFQIHKYIDSQKEKSGCCSYF</sequence>
<evidence type="ECO:0000256" key="12">
    <source>
        <dbReference type="ARBA" id="ARBA00023289"/>
    </source>
</evidence>
<evidence type="ECO:0000256" key="1">
    <source>
        <dbReference type="ARBA" id="ARBA00001946"/>
    </source>
</evidence>
<comment type="similarity">
    <text evidence="2">Belongs to the small GTPase superfamily. Rab family.</text>
</comment>
<accession>A0A315VE84</accession>
<reference evidence="16 17" key="1">
    <citation type="journal article" date="2018" name="G3 (Bethesda)">
        <title>A High-Quality Reference Genome for the Invasive Mosquitofish Gambusia affinis Using a Chicago Library.</title>
        <authorList>
            <person name="Hoffberg S.L."/>
            <person name="Troendle N.J."/>
            <person name="Glenn T.C."/>
            <person name="Mahmud O."/>
            <person name="Louha S."/>
            <person name="Chalopin D."/>
            <person name="Bennetzen J.L."/>
            <person name="Mauricio R."/>
        </authorList>
    </citation>
    <scope>NUCLEOTIDE SEQUENCE [LARGE SCALE GENOMIC DNA]</scope>
    <source>
        <strain evidence="16">NE01/NJP1002.9</strain>
        <tissue evidence="16">Muscle</tissue>
    </source>
</reference>
<dbReference type="EC" id="3.6.5.2" evidence="3"/>
<evidence type="ECO:0000256" key="14">
    <source>
        <dbReference type="SAM" id="MobiDB-lite"/>
    </source>
</evidence>
<feature type="region of interest" description="Disordered" evidence="14">
    <location>
        <begin position="42"/>
        <end position="62"/>
    </location>
</feature>
<dbReference type="SMART" id="SM00176">
    <property type="entry name" value="RAN"/>
    <property type="match status" value="1"/>
</dbReference>
<dbReference type="PRINTS" id="PR00449">
    <property type="entry name" value="RASTRNSFRMNG"/>
</dbReference>
<dbReference type="PROSITE" id="PS51420">
    <property type="entry name" value="RHO"/>
    <property type="match status" value="1"/>
</dbReference>
<dbReference type="AlphaFoldDB" id="A0A315VE84"/>
<keyword evidence="12" id="KW-0636">Prenylation</keyword>
<evidence type="ECO:0000256" key="6">
    <source>
        <dbReference type="ARBA" id="ARBA00022741"/>
    </source>
</evidence>
<evidence type="ECO:0000256" key="13">
    <source>
        <dbReference type="ARBA" id="ARBA00047660"/>
    </source>
</evidence>
<evidence type="ECO:0000313" key="17">
    <source>
        <dbReference type="Proteomes" id="UP000250572"/>
    </source>
</evidence>
<dbReference type="SMART" id="SM00173">
    <property type="entry name" value="RAS"/>
    <property type="match status" value="1"/>
</dbReference>
<keyword evidence="17" id="KW-1185">Reference proteome</keyword>
<keyword evidence="15" id="KW-0472">Membrane</keyword>
<dbReference type="SMART" id="SM00174">
    <property type="entry name" value="RHO"/>
    <property type="match status" value="1"/>
</dbReference>
<dbReference type="InterPro" id="IPR001806">
    <property type="entry name" value="Small_GTPase"/>
</dbReference>
<keyword evidence="15" id="KW-0812">Transmembrane</keyword>
<evidence type="ECO:0000256" key="10">
    <source>
        <dbReference type="ARBA" id="ARBA00023134"/>
    </source>
</evidence>
<organism evidence="16 17">
    <name type="scientific">Gambusia affinis</name>
    <name type="common">Western mosquitofish</name>
    <name type="synonym">Heterandria affinis</name>
    <dbReference type="NCBI Taxonomy" id="33528"/>
    <lineage>
        <taxon>Eukaryota</taxon>
        <taxon>Metazoa</taxon>
        <taxon>Chordata</taxon>
        <taxon>Craniata</taxon>
        <taxon>Vertebrata</taxon>
        <taxon>Euteleostomi</taxon>
        <taxon>Actinopterygii</taxon>
        <taxon>Neopterygii</taxon>
        <taxon>Teleostei</taxon>
        <taxon>Neoteleostei</taxon>
        <taxon>Acanthomorphata</taxon>
        <taxon>Ovalentaria</taxon>
        <taxon>Atherinomorphae</taxon>
        <taxon>Cyprinodontiformes</taxon>
        <taxon>Poeciliidae</taxon>
        <taxon>Poeciliinae</taxon>
        <taxon>Gambusia</taxon>
    </lineage>
</organism>
<proteinExistence type="inferred from homology"/>
<dbReference type="InterPro" id="IPR027417">
    <property type="entry name" value="P-loop_NTPase"/>
</dbReference>
<dbReference type="STRING" id="33528.ENSGAFP00000021834"/>
<feature type="transmembrane region" description="Helical" evidence="15">
    <location>
        <begin position="7"/>
        <end position="25"/>
    </location>
</feature>
<keyword evidence="5" id="KW-0479">Metal-binding</keyword>
<evidence type="ECO:0000256" key="15">
    <source>
        <dbReference type="SAM" id="Phobius"/>
    </source>
</evidence>
<dbReference type="EMBL" id="NHOQ01001904">
    <property type="protein sequence ID" value="PWA21528.1"/>
    <property type="molecule type" value="Genomic_DNA"/>
</dbReference>
<dbReference type="FunFam" id="3.40.50.300:FF:000459">
    <property type="entry name" value="ras-related protein Rab-37 isoform X1"/>
    <property type="match status" value="1"/>
</dbReference>
<dbReference type="GO" id="GO:0015031">
    <property type="term" value="P:protein transport"/>
    <property type="evidence" value="ECO:0007669"/>
    <property type="project" value="UniProtKB-KW"/>
</dbReference>
<comment type="caution">
    <text evidence="16">The sequence shown here is derived from an EMBL/GenBank/DDBJ whole genome shotgun (WGS) entry which is preliminary data.</text>
</comment>
<dbReference type="PROSITE" id="PS51419">
    <property type="entry name" value="RAB"/>
    <property type="match status" value="1"/>
</dbReference>
<evidence type="ECO:0000256" key="4">
    <source>
        <dbReference type="ARBA" id="ARBA00022448"/>
    </source>
</evidence>
<dbReference type="PROSITE" id="PS51421">
    <property type="entry name" value="RAS"/>
    <property type="match status" value="1"/>
</dbReference>
<dbReference type="Pfam" id="PF00071">
    <property type="entry name" value="Ras"/>
    <property type="match status" value="1"/>
</dbReference>
<dbReference type="Gene3D" id="3.40.50.300">
    <property type="entry name" value="P-loop containing nucleotide triphosphate hydrolases"/>
    <property type="match status" value="1"/>
</dbReference>
<comment type="cofactor">
    <cofactor evidence="1">
        <name>Mg(2+)</name>
        <dbReference type="ChEBI" id="CHEBI:18420"/>
    </cofactor>
</comment>
<evidence type="ECO:0000256" key="11">
    <source>
        <dbReference type="ARBA" id="ARBA00023288"/>
    </source>
</evidence>
<keyword evidence="10" id="KW-0342">GTP-binding</keyword>
<dbReference type="SUPFAM" id="SSF52540">
    <property type="entry name" value="P-loop containing nucleoside triphosphate hydrolases"/>
    <property type="match status" value="1"/>
</dbReference>
<keyword evidence="4" id="KW-0813">Transport</keyword>
<dbReference type="GO" id="GO:0003925">
    <property type="term" value="F:G protein activity"/>
    <property type="evidence" value="ECO:0007669"/>
    <property type="project" value="UniProtKB-EC"/>
</dbReference>
<name>A0A315VE84_GAMAF</name>
<evidence type="ECO:0000256" key="3">
    <source>
        <dbReference type="ARBA" id="ARBA00011984"/>
    </source>
</evidence>
<dbReference type="InterPro" id="IPR005225">
    <property type="entry name" value="Small_GTP-bd"/>
</dbReference>
<evidence type="ECO:0000256" key="2">
    <source>
        <dbReference type="ARBA" id="ARBA00006270"/>
    </source>
</evidence>
<keyword evidence="6" id="KW-0547">Nucleotide-binding</keyword>
<dbReference type="Proteomes" id="UP000250572">
    <property type="component" value="Unassembled WGS sequence"/>
</dbReference>
<comment type="catalytic activity">
    <reaction evidence="13">
        <text>GTP + H2O = GDP + phosphate + H(+)</text>
        <dbReference type="Rhea" id="RHEA:19669"/>
        <dbReference type="ChEBI" id="CHEBI:15377"/>
        <dbReference type="ChEBI" id="CHEBI:15378"/>
        <dbReference type="ChEBI" id="CHEBI:37565"/>
        <dbReference type="ChEBI" id="CHEBI:43474"/>
        <dbReference type="ChEBI" id="CHEBI:58189"/>
        <dbReference type="EC" id="3.6.5.2"/>
    </reaction>
    <physiologicalReaction direction="left-to-right" evidence="13">
        <dbReference type="Rhea" id="RHEA:19670"/>
    </physiologicalReaction>
</comment>
<keyword evidence="7" id="KW-0378">Hydrolase</keyword>
<dbReference type="SMART" id="SM00175">
    <property type="entry name" value="RAB"/>
    <property type="match status" value="1"/>
</dbReference>
<evidence type="ECO:0000256" key="5">
    <source>
        <dbReference type="ARBA" id="ARBA00022723"/>
    </source>
</evidence>
<keyword evidence="11" id="KW-0449">Lipoprotein</keyword>
<dbReference type="NCBIfam" id="TIGR00231">
    <property type="entry name" value="small_GTP"/>
    <property type="match status" value="1"/>
</dbReference>
<gene>
    <name evidence="16" type="ORF">CCH79_00003416</name>
</gene>
<evidence type="ECO:0000313" key="16">
    <source>
        <dbReference type="EMBL" id="PWA21528.1"/>
    </source>
</evidence>
<keyword evidence="15" id="KW-1133">Transmembrane helix</keyword>